<dbReference type="AlphaFoldDB" id="Q02DA1"/>
<dbReference type="InterPro" id="IPR024983">
    <property type="entry name" value="CHAT_dom"/>
</dbReference>
<gene>
    <name evidence="2" type="ordered locus">Acid_0947</name>
</gene>
<organism evidence="2">
    <name type="scientific">Solibacter usitatus (strain Ellin6076)</name>
    <dbReference type="NCBI Taxonomy" id="234267"/>
    <lineage>
        <taxon>Bacteria</taxon>
        <taxon>Pseudomonadati</taxon>
        <taxon>Acidobacteriota</taxon>
        <taxon>Terriglobia</taxon>
        <taxon>Bryobacterales</taxon>
        <taxon>Solibacteraceae</taxon>
        <taxon>Candidatus Solibacter</taxon>
    </lineage>
</organism>
<dbReference type="HOGENOM" id="CLU_356344_0_0_0"/>
<dbReference type="InParanoid" id="Q02DA1"/>
<proteinExistence type="predicted"/>
<dbReference type="Pfam" id="PF12770">
    <property type="entry name" value="CHAT"/>
    <property type="match status" value="1"/>
</dbReference>
<dbReference type="Gene3D" id="1.25.40.10">
    <property type="entry name" value="Tetratricopeptide repeat domain"/>
    <property type="match status" value="1"/>
</dbReference>
<dbReference type="KEGG" id="sus:Acid_0947"/>
<reference evidence="2" key="1">
    <citation type="submission" date="2006-10" db="EMBL/GenBank/DDBJ databases">
        <title>Complete sequence of Solibacter usitatus Ellin6076.</title>
        <authorList>
            <consortium name="US DOE Joint Genome Institute"/>
            <person name="Copeland A."/>
            <person name="Lucas S."/>
            <person name="Lapidus A."/>
            <person name="Barry K."/>
            <person name="Detter J.C."/>
            <person name="Glavina del Rio T."/>
            <person name="Hammon N."/>
            <person name="Israni S."/>
            <person name="Dalin E."/>
            <person name="Tice H."/>
            <person name="Pitluck S."/>
            <person name="Thompson L.S."/>
            <person name="Brettin T."/>
            <person name="Bruce D."/>
            <person name="Han C."/>
            <person name="Tapia R."/>
            <person name="Gilna P."/>
            <person name="Schmutz J."/>
            <person name="Larimer F."/>
            <person name="Land M."/>
            <person name="Hauser L."/>
            <person name="Kyrpides N."/>
            <person name="Mikhailova N."/>
            <person name="Janssen P.H."/>
            <person name="Kuske C.R."/>
            <person name="Richardson P."/>
        </authorList>
    </citation>
    <scope>NUCLEOTIDE SEQUENCE</scope>
    <source>
        <strain evidence="2">Ellin6076</strain>
    </source>
</reference>
<feature type="domain" description="CHAT" evidence="1">
    <location>
        <begin position="510"/>
        <end position="785"/>
    </location>
</feature>
<accession>Q02DA1</accession>
<sequence length="787" mass="85922">MQRIEHGEDVEPENYLELAVTQWLPRTADCAECRRALDALAVRLEERHGDRWLRDVLAAKPGAKLAAGLHALSEAVHANLADESEPALTKAVQAADLLRMAGTPAGRMRAEFEQTYALHRSVRSAAACLKKATALEHEAGTARYSWIHTQAVLEEGNCRSLLGDSGGAHNDLERALTLARAAGYRDLMLRAASILTEARTGAGNLLAAWEVGREGLAEYWTGAYSGMRGQQICLNLTKSADGLGLPQAAYVLETAAAAAVAGTPRRRTEAATRAYLAELAEKAGWPREAAREFDRAAGLFNQLPETGGNEYRIWAELYRAQAEIAAGAPDIALRSLEIIRPDAEHVDAAIIRIRFDEILGDLLRLDGRPADAETSYRRAIRWNERELLTLSGYLNRARFMLAAAKAYRGLAELLWSSGDTLGALRIWEWFRSAERPEPRDQPDLDRRLPSLRRESFLTFAELPGGLVAWLYDDRGVAGRRLDVRPEDLETVASRFLRECADRGSDTDTLQRDARQLYDWLIAPLAERLDPSRTLVIEPDGPVGTIPIQALMDPAFHYVGERFAITIAAGLADYQRRTVAGPVESGARALVVADPTLGREMAKAFPPLPGTMREGQAVAERFRGSVLLSGREATLPAVERHRARAEVFHFAGHGFSNAGNGGLLLSSGGDQNAGAGVLDGSAIAQQDWTRCRLAVLSACSAGTGEARGTVNPESLVRSLLWAGVARVVASRWNMDTQAGVPFIDQFYTSLISGEETPEALQHAAQRLRRDGATSHPFYWAGFQSFGAR</sequence>
<dbReference type="STRING" id="234267.Acid_0947"/>
<dbReference type="OrthoDB" id="100963at2"/>
<evidence type="ECO:0000259" key="1">
    <source>
        <dbReference type="Pfam" id="PF12770"/>
    </source>
</evidence>
<protein>
    <recommendedName>
        <fullName evidence="1">CHAT domain-containing protein</fullName>
    </recommendedName>
</protein>
<name>Q02DA1_SOLUE</name>
<dbReference type="eggNOG" id="COG4995">
    <property type="taxonomic scope" value="Bacteria"/>
</dbReference>
<evidence type="ECO:0000313" key="2">
    <source>
        <dbReference type="EMBL" id="ABJ81946.1"/>
    </source>
</evidence>
<dbReference type="EMBL" id="CP000473">
    <property type="protein sequence ID" value="ABJ81946.1"/>
    <property type="molecule type" value="Genomic_DNA"/>
</dbReference>
<dbReference type="InterPro" id="IPR011990">
    <property type="entry name" value="TPR-like_helical_dom_sf"/>
</dbReference>
<dbReference type="SUPFAM" id="SSF48452">
    <property type="entry name" value="TPR-like"/>
    <property type="match status" value="1"/>
</dbReference>